<organism evidence="1 2">
    <name type="scientific">Paraburkholderia lacunae</name>
    <dbReference type="NCBI Taxonomy" id="2211104"/>
    <lineage>
        <taxon>Bacteria</taxon>
        <taxon>Pseudomonadati</taxon>
        <taxon>Pseudomonadota</taxon>
        <taxon>Betaproteobacteria</taxon>
        <taxon>Burkholderiales</taxon>
        <taxon>Burkholderiaceae</taxon>
        <taxon>Paraburkholderia</taxon>
    </lineage>
</organism>
<name>A0A370MVZ4_9BURK</name>
<evidence type="ECO:0000313" key="2">
    <source>
        <dbReference type="Proteomes" id="UP000254875"/>
    </source>
</evidence>
<sequence length="87" mass="10087">MHHVFFCNLDSFGNKQRPLPVYRSVSTLMTTAAFWVPHVEASKEKEIAVSNVLNHWIPIGCDAYDENVFMPWIKEPSQRRTVALRRA</sequence>
<keyword evidence="2" id="KW-1185">Reference proteome</keyword>
<accession>A0A370MVZ4</accession>
<protein>
    <submittedName>
        <fullName evidence="1">Uncharacterized protein</fullName>
    </submittedName>
</protein>
<evidence type="ECO:0000313" key="1">
    <source>
        <dbReference type="EMBL" id="RDJ97509.1"/>
    </source>
</evidence>
<gene>
    <name evidence="1" type="ORF">DLM46_37295</name>
</gene>
<dbReference type="EMBL" id="QHKS01000053">
    <property type="protein sequence ID" value="RDJ97509.1"/>
    <property type="molecule type" value="Genomic_DNA"/>
</dbReference>
<dbReference type="Proteomes" id="UP000254875">
    <property type="component" value="Unassembled WGS sequence"/>
</dbReference>
<proteinExistence type="predicted"/>
<comment type="caution">
    <text evidence="1">The sequence shown here is derived from an EMBL/GenBank/DDBJ whole genome shotgun (WGS) entry which is preliminary data.</text>
</comment>
<dbReference type="AlphaFoldDB" id="A0A370MVZ4"/>
<reference evidence="2" key="1">
    <citation type="submission" date="2018-05" db="EMBL/GenBank/DDBJ databases">
        <authorList>
            <person name="Feng T."/>
        </authorList>
    </citation>
    <scope>NUCLEOTIDE SEQUENCE [LARGE SCALE GENOMIC DNA]</scope>
    <source>
        <strain evidence="2">S27</strain>
    </source>
</reference>